<dbReference type="Gene3D" id="1.10.167.10">
    <property type="entry name" value="Regulator of G-protein Signalling 4, domain 2"/>
    <property type="match status" value="1"/>
</dbReference>
<evidence type="ECO:0000313" key="5">
    <source>
        <dbReference type="EnsemblMetazoa" id="tetur07g06690.1"/>
    </source>
</evidence>
<dbReference type="InterPro" id="IPR016137">
    <property type="entry name" value="RGS"/>
</dbReference>
<feature type="compositionally biased region" description="Basic and acidic residues" evidence="1">
    <location>
        <begin position="449"/>
        <end position="467"/>
    </location>
</feature>
<feature type="domain" description="RGS" evidence="3">
    <location>
        <begin position="287"/>
        <end position="418"/>
    </location>
</feature>
<dbReference type="STRING" id="32264.T1K9Z2"/>
<keyword evidence="6" id="KW-1185">Reference proteome</keyword>
<name>T1K9Z2_TETUR</name>
<keyword evidence="2" id="KW-1133">Transmembrane helix</keyword>
<organism evidence="5 6">
    <name type="scientific">Tetranychus urticae</name>
    <name type="common">Two-spotted spider mite</name>
    <dbReference type="NCBI Taxonomy" id="32264"/>
    <lineage>
        <taxon>Eukaryota</taxon>
        <taxon>Metazoa</taxon>
        <taxon>Ecdysozoa</taxon>
        <taxon>Arthropoda</taxon>
        <taxon>Chelicerata</taxon>
        <taxon>Arachnida</taxon>
        <taxon>Acari</taxon>
        <taxon>Acariformes</taxon>
        <taxon>Trombidiformes</taxon>
        <taxon>Prostigmata</taxon>
        <taxon>Eleutherengona</taxon>
        <taxon>Raphignathae</taxon>
        <taxon>Tetranychoidea</taxon>
        <taxon>Tetranychidae</taxon>
        <taxon>Tetranychus</taxon>
    </lineage>
</organism>
<feature type="transmembrane region" description="Helical" evidence="2">
    <location>
        <begin position="6"/>
        <end position="33"/>
    </location>
</feature>
<dbReference type="SUPFAM" id="SSF64268">
    <property type="entry name" value="PX domain"/>
    <property type="match status" value="1"/>
</dbReference>
<keyword evidence="2" id="KW-0472">Membrane</keyword>
<dbReference type="SMART" id="SM00312">
    <property type="entry name" value="PX"/>
    <property type="match status" value="1"/>
</dbReference>
<dbReference type="GO" id="GO:0035091">
    <property type="term" value="F:phosphatidylinositol binding"/>
    <property type="evidence" value="ECO:0007669"/>
    <property type="project" value="InterPro"/>
</dbReference>
<dbReference type="GO" id="GO:0097352">
    <property type="term" value="P:autophagosome maturation"/>
    <property type="evidence" value="ECO:0007669"/>
    <property type="project" value="TreeGrafter"/>
</dbReference>
<dbReference type="SMART" id="SM00315">
    <property type="entry name" value="RGS"/>
    <property type="match status" value="1"/>
</dbReference>
<evidence type="ECO:0000259" key="3">
    <source>
        <dbReference type="PROSITE" id="PS50132"/>
    </source>
</evidence>
<dbReference type="InterPro" id="IPR036305">
    <property type="entry name" value="RGS_sf"/>
</dbReference>
<sequence length="861" mass="99015">MELINLWIFSAIIVLLNLIFGGLFSIVLLVLVLSGAYTFGKLCLSSNQTIFKQFTWAYLLDCNNPKRKQGLQETLEKQGIIKFLKTRERDEIYFCFICQERRCLRHGPEVKVGLFHDRRILVNSCLNELLEDIINLCLDDVDSLKNNDKLCQEVNVKQDRLTSFGNNCHHLLLSPTLLSNSTLAHFSLELIVNCVLEPFLDLISNPYYFNTFIILLLEGISNVTEIDKCIKEDETKLSSNCQPTSSSSSASNTHSSTVKAHSLGQLLENFSKPIKELNKEENCLGLSLKEIIKDEQLLFIFMQYLKEEGSVNLLQFLLSIDSFNCRLLKPDLSEEEKSDLTRELELLFQEYFDDESPDYIHFHDDAIKQSLKSIIERKEVILLQTSDPLYKAYDQVYNTVDRVYLPLFSESSLYFKLVAGSRSAQSLSFDANDGDNLSLSSQISSITDVNKKSNGDEARDKDSIKEEDEKVEEDIQVIHDLSSWKVKVDRVDKRIKSEFDDEEIDEEEDRLIYLIKVNDTKEETSWDVQREFDEFHVLQSKLRQFHGNIKGIDFQLPKKRINLFSSSSYFPVTQTNISFLEGNLNDLQAFMETLLSNPALQFSSLLHSFLKPSASSNQFNSTSVDFRKMIRNINSSFSLKGGNDLRTSLQPFILNFVNSTENKRNTGSNDKETTNLGIKSNSNSFEDALDPSDLEINNDAVNSDFIGDGKGNTFYDLILFIMSSIYDLDESNSRVYYLFKLVEPLGKDVVQSLMTRFFESELKSIISLDNCILALENLKSTLEARKSPRDVNEEEKLRKLREREALKAIQTKLNYIPFTPSSLSFHLYYCFQFPQLNKQFLYIVLNQLFLLLFPEVFNDDN</sequence>
<dbReference type="EnsemblMetazoa" id="tetur07g06690.1">
    <property type="protein sequence ID" value="tetur07g06690.1"/>
    <property type="gene ID" value="tetur07g06690"/>
</dbReference>
<evidence type="ECO:0000259" key="4">
    <source>
        <dbReference type="PROSITE" id="PS50195"/>
    </source>
</evidence>
<dbReference type="InterPro" id="IPR044926">
    <property type="entry name" value="RGS_subdomain_2"/>
</dbReference>
<evidence type="ECO:0008006" key="7">
    <source>
        <dbReference type="Google" id="ProtNLM"/>
    </source>
</evidence>
<feature type="region of interest" description="Disordered" evidence="1">
    <location>
        <begin position="237"/>
        <end position="256"/>
    </location>
</feature>
<dbReference type="EMBL" id="CAEY01001893">
    <property type="status" value="NOT_ANNOTATED_CDS"/>
    <property type="molecule type" value="Genomic_DNA"/>
</dbReference>
<dbReference type="HOGENOM" id="CLU_332437_0_0_1"/>
<reference evidence="6" key="1">
    <citation type="submission" date="2011-08" db="EMBL/GenBank/DDBJ databases">
        <authorList>
            <person name="Rombauts S."/>
        </authorList>
    </citation>
    <scope>NUCLEOTIDE SEQUENCE</scope>
    <source>
        <strain evidence="6">London</strain>
    </source>
</reference>
<dbReference type="SUPFAM" id="SSF48097">
    <property type="entry name" value="Regulator of G-protein signaling, RGS"/>
    <property type="match status" value="1"/>
</dbReference>
<evidence type="ECO:0000256" key="1">
    <source>
        <dbReference type="SAM" id="MobiDB-lite"/>
    </source>
</evidence>
<dbReference type="InterPro" id="IPR001683">
    <property type="entry name" value="PX_dom"/>
</dbReference>
<feature type="compositionally biased region" description="Low complexity" evidence="1">
    <location>
        <begin position="238"/>
        <end position="256"/>
    </location>
</feature>
<keyword evidence="2" id="KW-0812">Transmembrane</keyword>
<dbReference type="PANTHER" id="PTHR22775">
    <property type="entry name" value="SORTING NEXIN"/>
    <property type="match status" value="1"/>
</dbReference>
<feature type="region of interest" description="Disordered" evidence="1">
    <location>
        <begin position="448"/>
        <end position="467"/>
    </location>
</feature>
<dbReference type="PANTHER" id="PTHR22775:SF44">
    <property type="entry name" value="SORTING NEXIN-14"/>
    <property type="match status" value="1"/>
</dbReference>
<reference evidence="5" key="2">
    <citation type="submission" date="2015-06" db="UniProtKB">
        <authorList>
            <consortium name="EnsemblMetazoa"/>
        </authorList>
    </citation>
    <scope>IDENTIFICATION</scope>
</reference>
<dbReference type="PROSITE" id="PS50132">
    <property type="entry name" value="RGS"/>
    <property type="match status" value="1"/>
</dbReference>
<dbReference type="InterPro" id="IPR036871">
    <property type="entry name" value="PX_dom_sf"/>
</dbReference>
<dbReference type="eggNOG" id="KOG2101">
    <property type="taxonomic scope" value="Eukaryota"/>
</dbReference>
<dbReference type="Pfam" id="PF00787">
    <property type="entry name" value="PX"/>
    <property type="match status" value="1"/>
</dbReference>
<dbReference type="Gene3D" id="3.30.1520.10">
    <property type="entry name" value="Phox-like domain"/>
    <property type="match status" value="1"/>
</dbReference>
<evidence type="ECO:0000313" key="6">
    <source>
        <dbReference type="Proteomes" id="UP000015104"/>
    </source>
</evidence>
<dbReference type="AlphaFoldDB" id="T1K9Z2"/>
<protein>
    <recommendedName>
        <fullName evidence="7">PXA domain-containing protein</fullName>
    </recommendedName>
</protein>
<dbReference type="GO" id="GO:0005770">
    <property type="term" value="C:late endosome"/>
    <property type="evidence" value="ECO:0007669"/>
    <property type="project" value="TreeGrafter"/>
</dbReference>
<feature type="domain" description="PX" evidence="4">
    <location>
        <begin position="491"/>
        <end position="617"/>
    </location>
</feature>
<accession>T1K9Z2</accession>
<dbReference type="Proteomes" id="UP000015104">
    <property type="component" value="Unassembled WGS sequence"/>
</dbReference>
<dbReference type="PROSITE" id="PS50195">
    <property type="entry name" value="PX"/>
    <property type="match status" value="1"/>
</dbReference>
<dbReference type="Pfam" id="PF00615">
    <property type="entry name" value="RGS"/>
    <property type="match status" value="1"/>
</dbReference>
<evidence type="ECO:0000256" key="2">
    <source>
        <dbReference type="SAM" id="Phobius"/>
    </source>
</evidence>
<proteinExistence type="predicted"/>